<evidence type="ECO:0000256" key="3">
    <source>
        <dbReference type="ARBA" id="ARBA00023027"/>
    </source>
</evidence>
<comment type="function">
    <text evidence="4">NAD-dependent protein deacetylase which modulates the activities of several enzymes which are inactive in their acetylated form.</text>
</comment>
<dbReference type="InterPro" id="IPR028628">
    <property type="entry name" value="Sirtuin_class_U"/>
</dbReference>
<protein>
    <recommendedName>
        <fullName evidence="4">NAD-dependent protein deacetylase</fullName>
        <ecNumber evidence="4">2.3.1.286</ecNumber>
    </recommendedName>
    <alternativeName>
        <fullName evidence="4">Regulatory protein SIR2 homolog</fullName>
    </alternativeName>
</protein>
<keyword evidence="8" id="KW-1185">Reference proteome</keyword>
<dbReference type="InterPro" id="IPR026590">
    <property type="entry name" value="Ssirtuin_cat_dom"/>
</dbReference>
<feature type="binding site" evidence="4">
    <location>
        <position position="107"/>
    </location>
    <ligand>
        <name>NAD(+)</name>
        <dbReference type="ChEBI" id="CHEBI:57540"/>
    </ligand>
</feature>
<evidence type="ECO:0000256" key="4">
    <source>
        <dbReference type="HAMAP-Rule" id="MF_01968"/>
    </source>
</evidence>
<gene>
    <name evidence="4" type="primary">cobB</name>
    <name evidence="7" type="ORF">C7381_10936</name>
</gene>
<feature type="binding site" evidence="4">
    <location>
        <position position="195"/>
    </location>
    <ligand>
        <name>NAD(+)</name>
        <dbReference type="ChEBI" id="CHEBI:57540"/>
    </ligand>
</feature>
<sequence length="244" mass="27088">MSKIDELKQIIDESKNIVFFGGAGVSTESGIPDFRSSNGVFSKALNSNIQPEQVVSHTYYKKIPKEFFEFYFNNMVFPEAKPNAAHLALAKLEAEGKVKAVVTQNIDGLHQIAGSKTVYELHGSVHRNYCEKCHKFYSLEDALKKYYESGIPICDCGGVIKPDVVLYEEALPNDMMFGAIDSISKADTLIIGGTSLVVYPAASFINYFRGKHLVVINMTPTIADRDADLVIDEKIGEVFKKVME</sequence>
<proteinExistence type="inferred from homology"/>
<dbReference type="GO" id="GO:0008270">
    <property type="term" value="F:zinc ion binding"/>
    <property type="evidence" value="ECO:0007669"/>
    <property type="project" value="UniProtKB-UniRule"/>
</dbReference>
<name>A0A2U1E1J3_9FIRM</name>
<dbReference type="EC" id="2.3.1.286" evidence="4"/>
<keyword evidence="1 4" id="KW-0963">Cytoplasm</keyword>
<dbReference type="EMBL" id="QEKV01000009">
    <property type="protein sequence ID" value="PVY93771.1"/>
    <property type="molecule type" value="Genomic_DNA"/>
</dbReference>
<feature type="binding site" evidence="4 5">
    <location>
        <position position="156"/>
    </location>
    <ligand>
        <name>Zn(2+)</name>
        <dbReference type="ChEBI" id="CHEBI:29105"/>
    </ligand>
</feature>
<dbReference type="SUPFAM" id="SSF52467">
    <property type="entry name" value="DHS-like NAD/FAD-binding domain"/>
    <property type="match status" value="1"/>
</dbReference>
<evidence type="ECO:0000256" key="2">
    <source>
        <dbReference type="ARBA" id="ARBA00022679"/>
    </source>
</evidence>
<feature type="binding site" evidence="4">
    <location>
        <position position="34"/>
    </location>
    <ligand>
        <name>NAD(+)</name>
        <dbReference type="ChEBI" id="CHEBI:57540"/>
    </ligand>
</feature>
<dbReference type="AlphaFoldDB" id="A0A2U1E1J3"/>
<feature type="binding site" evidence="4">
    <location>
        <position position="235"/>
    </location>
    <ligand>
        <name>NAD(+)</name>
        <dbReference type="ChEBI" id="CHEBI:57540"/>
    </ligand>
</feature>
<feature type="binding site" evidence="4">
    <location>
        <position position="34"/>
    </location>
    <ligand>
        <name>nicotinamide</name>
        <dbReference type="ChEBI" id="CHEBI:17154"/>
    </ligand>
</feature>
<comment type="catalytic activity">
    <reaction evidence="4">
        <text>N(6)-acetyl-L-lysyl-[protein] + NAD(+) + H2O = 2''-O-acetyl-ADP-D-ribose + nicotinamide + L-lysyl-[protein]</text>
        <dbReference type="Rhea" id="RHEA:43636"/>
        <dbReference type="Rhea" id="RHEA-COMP:9752"/>
        <dbReference type="Rhea" id="RHEA-COMP:10731"/>
        <dbReference type="ChEBI" id="CHEBI:15377"/>
        <dbReference type="ChEBI" id="CHEBI:17154"/>
        <dbReference type="ChEBI" id="CHEBI:29969"/>
        <dbReference type="ChEBI" id="CHEBI:57540"/>
        <dbReference type="ChEBI" id="CHEBI:61930"/>
        <dbReference type="ChEBI" id="CHEBI:83767"/>
        <dbReference type="EC" id="2.3.1.286"/>
    </reaction>
</comment>
<evidence type="ECO:0000313" key="8">
    <source>
        <dbReference type="Proteomes" id="UP000245793"/>
    </source>
</evidence>
<dbReference type="InterPro" id="IPR050134">
    <property type="entry name" value="NAD-dep_sirtuin_deacylases"/>
</dbReference>
<feature type="binding site" evidence="4">
    <location>
        <position position="106"/>
    </location>
    <ligand>
        <name>nicotinamide</name>
        <dbReference type="ChEBI" id="CHEBI:17154"/>
    </ligand>
</feature>
<dbReference type="InterPro" id="IPR026591">
    <property type="entry name" value="Sirtuin_cat_small_dom_sf"/>
</dbReference>
<dbReference type="Pfam" id="PF02146">
    <property type="entry name" value="SIR2"/>
    <property type="match status" value="1"/>
</dbReference>
<comment type="similarity">
    <text evidence="4">Belongs to the sirtuin family. Class U subfamily.</text>
</comment>
<feature type="binding site" evidence="4 5">
    <location>
        <position position="133"/>
    </location>
    <ligand>
        <name>Zn(2+)</name>
        <dbReference type="ChEBI" id="CHEBI:29105"/>
    </ligand>
</feature>
<dbReference type="GO" id="GO:0005737">
    <property type="term" value="C:cytoplasm"/>
    <property type="evidence" value="ECO:0007669"/>
    <property type="project" value="UniProtKB-SubCell"/>
</dbReference>
<feature type="binding site" evidence="4">
    <location>
        <position position="106"/>
    </location>
    <ligand>
        <name>NAD(+)</name>
        <dbReference type="ChEBI" id="CHEBI:57540"/>
    </ligand>
</feature>
<dbReference type="CDD" id="cd01407">
    <property type="entry name" value="SIR2-fam"/>
    <property type="match status" value="1"/>
</dbReference>
<dbReference type="GO" id="GO:0017136">
    <property type="term" value="F:histone deacetylase activity, NAD-dependent"/>
    <property type="evidence" value="ECO:0007669"/>
    <property type="project" value="TreeGrafter"/>
</dbReference>
<accession>A0A2U1E1J3</accession>
<feature type="domain" description="Deacetylase sirtuin-type" evidence="6">
    <location>
        <begin position="1"/>
        <end position="244"/>
    </location>
</feature>
<feature type="binding site" evidence="4">
    <location>
        <position position="23"/>
    </location>
    <ligand>
        <name>NAD(+)</name>
        <dbReference type="ChEBI" id="CHEBI:57540"/>
    </ligand>
</feature>
<comment type="subcellular location">
    <subcellularLocation>
        <location evidence="4">Cytoplasm</location>
    </subcellularLocation>
</comment>
<keyword evidence="2 4" id="KW-0808">Transferase</keyword>
<dbReference type="PANTHER" id="PTHR11085">
    <property type="entry name" value="NAD-DEPENDENT PROTEIN DEACYLASE SIRTUIN-5, MITOCHONDRIAL-RELATED"/>
    <property type="match status" value="1"/>
</dbReference>
<feature type="binding site" evidence="4">
    <location>
        <position position="194"/>
    </location>
    <ligand>
        <name>NAD(+)</name>
        <dbReference type="ChEBI" id="CHEBI:57540"/>
    </ligand>
</feature>
<organism evidence="7 8">
    <name type="scientific">Ezakiella coagulans</name>
    <dbReference type="NCBI Taxonomy" id="46507"/>
    <lineage>
        <taxon>Bacteria</taxon>
        <taxon>Bacillati</taxon>
        <taxon>Bacillota</taxon>
        <taxon>Tissierellia</taxon>
        <taxon>Ezakiella</taxon>
    </lineage>
</organism>
<feature type="binding site" evidence="4">
    <location>
        <position position="35"/>
    </location>
    <ligand>
        <name>NAD(+)</name>
        <dbReference type="ChEBI" id="CHEBI:57540"/>
    </ligand>
</feature>
<feature type="active site" description="Proton acceptor" evidence="4 5">
    <location>
        <position position="122"/>
    </location>
</feature>
<feature type="binding site" evidence="4 5">
    <location>
        <position position="130"/>
    </location>
    <ligand>
        <name>Zn(2+)</name>
        <dbReference type="ChEBI" id="CHEBI:29105"/>
    </ligand>
</feature>
<dbReference type="Gene3D" id="3.30.1600.10">
    <property type="entry name" value="SIR2/SIRT2 'Small Domain"/>
    <property type="match status" value="1"/>
</dbReference>
<dbReference type="Proteomes" id="UP000245793">
    <property type="component" value="Unassembled WGS sequence"/>
</dbReference>
<dbReference type="Gene3D" id="3.40.50.1220">
    <property type="entry name" value="TPP-binding domain"/>
    <property type="match status" value="1"/>
</dbReference>
<evidence type="ECO:0000259" key="6">
    <source>
        <dbReference type="PROSITE" id="PS50305"/>
    </source>
</evidence>
<dbReference type="InterPro" id="IPR029035">
    <property type="entry name" value="DHS-like_NAD/FAD-binding_dom"/>
</dbReference>
<feature type="binding site" evidence="4">
    <location>
        <position position="217"/>
    </location>
    <ligand>
        <name>NAD(+)</name>
        <dbReference type="ChEBI" id="CHEBI:57540"/>
    </ligand>
</feature>
<evidence type="ECO:0000256" key="1">
    <source>
        <dbReference type="ARBA" id="ARBA00022490"/>
    </source>
</evidence>
<dbReference type="InterPro" id="IPR003000">
    <property type="entry name" value="Sirtuin"/>
</dbReference>
<feature type="binding site" evidence="4">
    <location>
        <position position="107"/>
    </location>
    <ligand>
        <name>nicotinamide</name>
        <dbReference type="ChEBI" id="CHEBI:17154"/>
    </ligand>
</feature>
<comment type="caution">
    <text evidence="7">The sequence shown here is derived from an EMBL/GenBank/DDBJ whole genome shotgun (WGS) entry which is preliminary data.</text>
</comment>
<reference evidence="7 8" key="1">
    <citation type="submission" date="2018-04" db="EMBL/GenBank/DDBJ databases">
        <title>Genomic Encyclopedia of Type Strains, Phase IV (KMG-IV): sequencing the most valuable type-strain genomes for metagenomic binning, comparative biology and taxonomic classification.</title>
        <authorList>
            <person name="Goeker M."/>
        </authorList>
    </citation>
    <scope>NUCLEOTIDE SEQUENCE [LARGE SCALE GENOMIC DNA]</scope>
    <source>
        <strain evidence="7 8">DSM 20705</strain>
    </source>
</reference>
<keyword evidence="4 5" id="KW-0862">Zinc</keyword>
<dbReference type="PROSITE" id="PS50305">
    <property type="entry name" value="SIRTUIN"/>
    <property type="match status" value="1"/>
</dbReference>
<dbReference type="GO" id="GO:0070403">
    <property type="term" value="F:NAD+ binding"/>
    <property type="evidence" value="ECO:0007669"/>
    <property type="project" value="UniProtKB-UniRule"/>
</dbReference>
<feature type="binding site" evidence="4">
    <location>
        <position position="27"/>
    </location>
    <ligand>
        <name>NAD(+)</name>
        <dbReference type="ChEBI" id="CHEBI:57540"/>
    </ligand>
</feature>
<dbReference type="HAMAP" id="MF_01968">
    <property type="entry name" value="Sirtuin_ClassU"/>
    <property type="match status" value="1"/>
</dbReference>
<dbReference type="NCBIfam" id="NF001752">
    <property type="entry name" value="PRK00481.1-1"/>
    <property type="match status" value="1"/>
</dbReference>
<feature type="binding site" evidence="4">
    <location>
        <position position="104"/>
    </location>
    <ligand>
        <name>NAD(+)</name>
        <dbReference type="ChEBI" id="CHEBI:57540"/>
    </ligand>
</feature>
<dbReference type="NCBIfam" id="NF001753">
    <property type="entry name" value="PRK00481.1-3"/>
    <property type="match status" value="1"/>
</dbReference>
<comment type="cofactor">
    <cofactor evidence="4">
        <name>Zn(2+)</name>
        <dbReference type="ChEBI" id="CHEBI:29105"/>
    </cofactor>
    <text evidence="4">Binds 1 zinc ion per subunit.</text>
</comment>
<comment type="caution">
    <text evidence="4">Lacks conserved residue(s) required for the propagation of feature annotation.</text>
</comment>
<keyword evidence="4 5" id="KW-0479">Metal-binding</keyword>
<dbReference type="PANTHER" id="PTHR11085:SF4">
    <property type="entry name" value="NAD-DEPENDENT PROTEIN DEACYLASE"/>
    <property type="match status" value="1"/>
</dbReference>
<evidence type="ECO:0000313" key="7">
    <source>
        <dbReference type="EMBL" id="PVY93771.1"/>
    </source>
</evidence>
<feature type="binding site" evidence="4 5">
    <location>
        <position position="154"/>
    </location>
    <ligand>
        <name>Zn(2+)</name>
        <dbReference type="ChEBI" id="CHEBI:29105"/>
    </ligand>
</feature>
<feature type="binding site" evidence="4">
    <location>
        <position position="122"/>
    </location>
    <ligand>
        <name>NAD(+)</name>
        <dbReference type="ChEBI" id="CHEBI:57540"/>
    </ligand>
</feature>
<evidence type="ECO:0000256" key="5">
    <source>
        <dbReference type="PROSITE-ProRule" id="PRU00236"/>
    </source>
</evidence>
<keyword evidence="3 4" id="KW-0520">NAD</keyword>